<feature type="compositionally biased region" description="Basic and acidic residues" evidence="1">
    <location>
        <begin position="27"/>
        <end position="51"/>
    </location>
</feature>
<dbReference type="InterPro" id="IPR000340">
    <property type="entry name" value="Dual-sp_phosphatase_cat-dom"/>
</dbReference>
<accession>A0A7S2WVL7</accession>
<evidence type="ECO:0000259" key="3">
    <source>
        <dbReference type="PROSITE" id="PS50056"/>
    </source>
</evidence>
<dbReference type="PANTHER" id="PTHR46381">
    <property type="entry name" value="MKPA PROTEIN"/>
    <property type="match status" value="1"/>
</dbReference>
<feature type="compositionally biased region" description="Low complexity" evidence="1">
    <location>
        <begin position="52"/>
        <end position="68"/>
    </location>
</feature>
<organism evidence="4">
    <name type="scientific">Rhizochromulina marina</name>
    <dbReference type="NCBI Taxonomy" id="1034831"/>
    <lineage>
        <taxon>Eukaryota</taxon>
        <taxon>Sar</taxon>
        <taxon>Stramenopiles</taxon>
        <taxon>Ochrophyta</taxon>
        <taxon>Dictyochophyceae</taxon>
        <taxon>Rhizochromulinales</taxon>
        <taxon>Rhizochromulina</taxon>
    </lineage>
</organism>
<gene>
    <name evidence="4" type="ORF">RMAR1173_LOCUS21269</name>
</gene>
<feature type="domain" description="Tyrosine-protein phosphatase" evidence="2">
    <location>
        <begin position="209"/>
        <end position="356"/>
    </location>
</feature>
<evidence type="ECO:0000256" key="1">
    <source>
        <dbReference type="SAM" id="MobiDB-lite"/>
    </source>
</evidence>
<feature type="region of interest" description="Disordered" evidence="1">
    <location>
        <begin position="474"/>
        <end position="513"/>
    </location>
</feature>
<reference evidence="4" key="1">
    <citation type="submission" date="2021-01" db="EMBL/GenBank/DDBJ databases">
        <authorList>
            <person name="Corre E."/>
            <person name="Pelletier E."/>
            <person name="Niang G."/>
            <person name="Scheremetjew M."/>
            <person name="Finn R."/>
            <person name="Kale V."/>
            <person name="Holt S."/>
            <person name="Cochrane G."/>
            <person name="Meng A."/>
            <person name="Brown T."/>
            <person name="Cohen L."/>
        </authorList>
    </citation>
    <scope>NUCLEOTIDE SEQUENCE</scope>
    <source>
        <strain evidence="4">CCMP1243</strain>
    </source>
</reference>
<feature type="domain" description="Tyrosine specific protein phosphatases" evidence="3">
    <location>
        <begin position="280"/>
        <end position="335"/>
    </location>
</feature>
<name>A0A7S2WVL7_9STRA</name>
<dbReference type="PROSITE" id="PS50056">
    <property type="entry name" value="TYR_PHOSPHATASE_2"/>
    <property type="match status" value="1"/>
</dbReference>
<protein>
    <submittedName>
        <fullName evidence="4">Uncharacterized protein</fullName>
    </submittedName>
</protein>
<dbReference type="InterPro" id="IPR029021">
    <property type="entry name" value="Prot-tyrosine_phosphatase-like"/>
</dbReference>
<dbReference type="PANTHER" id="PTHR46381:SF2">
    <property type="entry name" value="MAP KINASE PHOSPHATASE"/>
    <property type="match status" value="1"/>
</dbReference>
<dbReference type="PROSITE" id="PS50054">
    <property type="entry name" value="TYR_PHOSPHATASE_DUAL"/>
    <property type="match status" value="1"/>
</dbReference>
<evidence type="ECO:0000313" key="4">
    <source>
        <dbReference type="EMBL" id="CAD9710276.1"/>
    </source>
</evidence>
<dbReference type="InterPro" id="IPR020422">
    <property type="entry name" value="TYR_PHOSPHATASE_DUAL_dom"/>
</dbReference>
<dbReference type="Gene3D" id="3.90.190.10">
    <property type="entry name" value="Protein tyrosine phosphatase superfamily"/>
    <property type="match status" value="1"/>
</dbReference>
<dbReference type="AlphaFoldDB" id="A0A7S2WVL7"/>
<dbReference type="CDD" id="cd14498">
    <property type="entry name" value="DSP"/>
    <property type="match status" value="1"/>
</dbReference>
<feature type="region of interest" description="Disordered" evidence="1">
    <location>
        <begin position="528"/>
        <end position="582"/>
    </location>
</feature>
<dbReference type="Pfam" id="PF00782">
    <property type="entry name" value="DSPc"/>
    <property type="match status" value="1"/>
</dbReference>
<sequence length="715" mass="78742">MGVGPSRSLDQDEHTFAFFPVGPSQKKPVEQLERKSAAEKEKTAGEEERPLRPSALPPSSAGSPAPGRKGVVPKLKVSRAASAPTVAESDLAPLPLPCSPEEEEQDMQGQAHKPLTHHHKSLDMPRRRPSAVEIGVRRSSDEPSTSPQFTSSSLRRRFSAPLPIATGMNLAELTLEHPAGSPPDALETVRYQRTESQIKQNKLALCAPVCSSITPFLFVGGKVVAENREVLRAHGITHVVNCAAMVCPCFFEDGDDALTYTKLNMYDSKDGEEDISWFVYQVIDVIDQVRQAGGKVLVHCVQGVSRSCALSIAYSMWSQKFSYRDAFDFVKRCRPICSPNIAFICNLVEWEKQRKATQSYFYRIATHAPHDTHTLVPKLCRRTGEYLSILVPRPDNLCSNGSFVLVVFAEGQSKPSVLVWNGTETREAAATVADDFARVLCRIEGLTLHPQSPVTQGQDSAVLDLLGLQQPLQEASAETQYSDLPGADGSVGTTPLMELQQPLPLPPQQQQRLEAGRHSLSLPIETTLYGGHDRRQGGQDDPPPLQRGGEEVAVDMDLDGEPAGSLERRSSSEEDALVPEPTPQSRLYSFDFEECLWEEIPHFEELDLVHDGLLLLHAPDVDRFRGLCVRHYLWVGQESGCTAKNDETPTRSAIDIAEAGKGLPTDATDLRSPSGGWRPELVVVDGQEPPEFWALFEMGDSDSDDEEDDENFPER</sequence>
<dbReference type="SUPFAM" id="SSF52799">
    <property type="entry name" value="(Phosphotyrosine protein) phosphatases II"/>
    <property type="match status" value="1"/>
</dbReference>
<feature type="compositionally biased region" description="Polar residues" evidence="1">
    <location>
        <begin position="142"/>
        <end position="153"/>
    </location>
</feature>
<feature type="region of interest" description="Disordered" evidence="1">
    <location>
        <begin position="1"/>
        <end position="155"/>
    </location>
</feature>
<evidence type="ECO:0000259" key="2">
    <source>
        <dbReference type="PROSITE" id="PS50054"/>
    </source>
</evidence>
<dbReference type="SMART" id="SM00195">
    <property type="entry name" value="DSPc"/>
    <property type="match status" value="1"/>
</dbReference>
<proteinExistence type="predicted"/>
<dbReference type="EMBL" id="HBHJ01032111">
    <property type="protein sequence ID" value="CAD9710276.1"/>
    <property type="molecule type" value="Transcribed_RNA"/>
</dbReference>
<dbReference type="InterPro" id="IPR000387">
    <property type="entry name" value="Tyr_Pase_dom"/>
</dbReference>